<dbReference type="Pfam" id="PF00296">
    <property type="entry name" value="Bac_luciferase"/>
    <property type="match status" value="1"/>
</dbReference>
<dbReference type="GO" id="GO:0008726">
    <property type="term" value="F:alkanesulfonate monooxygenase activity"/>
    <property type="evidence" value="ECO:0007669"/>
    <property type="project" value="TreeGrafter"/>
</dbReference>
<dbReference type="PANTHER" id="PTHR42847">
    <property type="entry name" value="ALKANESULFONATE MONOOXYGENASE"/>
    <property type="match status" value="1"/>
</dbReference>
<accession>A0AA41Q156</accession>
<dbReference type="GO" id="GO:0046306">
    <property type="term" value="P:alkanesulfonate catabolic process"/>
    <property type="evidence" value="ECO:0007669"/>
    <property type="project" value="TreeGrafter"/>
</dbReference>
<sequence length="306" mass="32547">MTDDVQLSIGLPNFGTWPGGDWRGFLDVARAAEDAGIDRIVLVDHVVMGPHTDKYVWGRFPTPPEAEWPEPLTLLSAIAAVTSRVRLATGILIAPLRGAALLAKTAATLDQISGGRLDLGVAVGWQREEYDAAGLDWDRRGQLLTDTIAACKALWTQTPAAFKSETVNFTDTYLMPKPVQPGGVPLWIGGTLNKRNLARIVESGDGWIPIMGLSTADMGRDVATIRQALADAGRDPAALRVQGPVPMVKGEDGKFDLARTLEGAPEVIAAGATALQLPIQAFCAGPADAPAFFADARRHLDAVLGR</sequence>
<dbReference type="RefSeq" id="WP_235053534.1">
    <property type="nucleotide sequence ID" value="NZ_JAKFHA010000010.1"/>
</dbReference>
<reference evidence="6" key="1">
    <citation type="submission" date="2022-01" db="EMBL/GenBank/DDBJ databases">
        <title>Genome-Based Taxonomic Classification of the Phylum Actinobacteria.</title>
        <authorList>
            <person name="Gao Y."/>
        </authorList>
    </citation>
    <scope>NUCLEOTIDE SEQUENCE</scope>
    <source>
        <strain evidence="6">KLBMP 8922</strain>
    </source>
</reference>
<protein>
    <submittedName>
        <fullName evidence="6">TIGR03619 family F420-dependent LLM class oxidoreductase</fullName>
        <ecNumber evidence="6">1.-.-.-</ecNumber>
    </submittedName>
</protein>
<evidence type="ECO:0000313" key="7">
    <source>
        <dbReference type="Proteomes" id="UP001165378"/>
    </source>
</evidence>
<evidence type="ECO:0000313" key="6">
    <source>
        <dbReference type="EMBL" id="MCF2529297.1"/>
    </source>
</evidence>
<evidence type="ECO:0000256" key="1">
    <source>
        <dbReference type="ARBA" id="ARBA00022630"/>
    </source>
</evidence>
<dbReference type="AlphaFoldDB" id="A0AA41Q156"/>
<dbReference type="NCBIfam" id="TIGR03619">
    <property type="entry name" value="F420_Rv2161c"/>
    <property type="match status" value="1"/>
</dbReference>
<name>A0AA41Q156_9ACTN</name>
<dbReference type="InterPro" id="IPR036661">
    <property type="entry name" value="Luciferase-like_sf"/>
</dbReference>
<evidence type="ECO:0000256" key="3">
    <source>
        <dbReference type="ARBA" id="ARBA00023002"/>
    </source>
</evidence>
<feature type="domain" description="Luciferase-like" evidence="5">
    <location>
        <begin position="20"/>
        <end position="247"/>
    </location>
</feature>
<dbReference type="InterPro" id="IPR050172">
    <property type="entry name" value="SsuD_RutA_monooxygenase"/>
</dbReference>
<keyword evidence="2" id="KW-0288">FMN</keyword>
<dbReference type="SUPFAM" id="SSF51679">
    <property type="entry name" value="Bacterial luciferase-like"/>
    <property type="match status" value="1"/>
</dbReference>
<gene>
    <name evidence="6" type="ORF">LZ495_19050</name>
</gene>
<evidence type="ECO:0000256" key="4">
    <source>
        <dbReference type="ARBA" id="ARBA00023033"/>
    </source>
</evidence>
<dbReference type="EC" id="1.-.-.-" evidence="6"/>
<evidence type="ECO:0000256" key="2">
    <source>
        <dbReference type="ARBA" id="ARBA00022643"/>
    </source>
</evidence>
<evidence type="ECO:0000259" key="5">
    <source>
        <dbReference type="Pfam" id="PF00296"/>
    </source>
</evidence>
<keyword evidence="1" id="KW-0285">Flavoprotein</keyword>
<dbReference type="EMBL" id="JAKFHA010000010">
    <property type="protein sequence ID" value="MCF2529297.1"/>
    <property type="molecule type" value="Genomic_DNA"/>
</dbReference>
<proteinExistence type="predicted"/>
<dbReference type="InterPro" id="IPR019921">
    <property type="entry name" value="Lucif-like_OxRdtase_Rv2161c"/>
</dbReference>
<keyword evidence="3 6" id="KW-0560">Oxidoreductase</keyword>
<organism evidence="6 7">
    <name type="scientific">Yinghuangia soli</name>
    <dbReference type="NCBI Taxonomy" id="2908204"/>
    <lineage>
        <taxon>Bacteria</taxon>
        <taxon>Bacillati</taxon>
        <taxon>Actinomycetota</taxon>
        <taxon>Actinomycetes</taxon>
        <taxon>Kitasatosporales</taxon>
        <taxon>Streptomycetaceae</taxon>
        <taxon>Yinghuangia</taxon>
    </lineage>
</organism>
<dbReference type="Proteomes" id="UP001165378">
    <property type="component" value="Unassembled WGS sequence"/>
</dbReference>
<keyword evidence="7" id="KW-1185">Reference proteome</keyword>
<comment type="caution">
    <text evidence="6">The sequence shown here is derived from an EMBL/GenBank/DDBJ whole genome shotgun (WGS) entry which is preliminary data.</text>
</comment>
<dbReference type="InterPro" id="IPR011251">
    <property type="entry name" value="Luciferase-like_dom"/>
</dbReference>
<dbReference type="PANTHER" id="PTHR42847:SF4">
    <property type="entry name" value="ALKANESULFONATE MONOOXYGENASE-RELATED"/>
    <property type="match status" value="1"/>
</dbReference>
<dbReference type="Gene3D" id="3.20.20.30">
    <property type="entry name" value="Luciferase-like domain"/>
    <property type="match status" value="1"/>
</dbReference>
<keyword evidence="4" id="KW-0503">Monooxygenase</keyword>